<feature type="repeat" description="NHL" evidence="4">
    <location>
        <begin position="244"/>
        <end position="272"/>
    </location>
</feature>
<organism evidence="6 7">
    <name type="scientific">Virgibacillus sediminis</name>
    <dbReference type="NCBI Taxonomy" id="202260"/>
    <lineage>
        <taxon>Bacteria</taxon>
        <taxon>Bacillati</taxon>
        <taxon>Bacillota</taxon>
        <taxon>Bacilli</taxon>
        <taxon>Bacillales</taxon>
        <taxon>Bacillaceae</taxon>
        <taxon>Virgibacillus</taxon>
    </lineage>
</organism>
<comment type="similarity">
    <text evidence="1">Belongs to the SMP-30/CGR1 family.</text>
</comment>
<keyword evidence="3" id="KW-0378">Hydrolase</keyword>
<evidence type="ECO:0000259" key="5">
    <source>
        <dbReference type="Pfam" id="PF08450"/>
    </source>
</evidence>
<dbReference type="Gene3D" id="2.120.10.30">
    <property type="entry name" value="TolB, C-terminal domain"/>
    <property type="match status" value="1"/>
</dbReference>
<name>A0ABV7A7B9_9BACI</name>
<dbReference type="InterPro" id="IPR011042">
    <property type="entry name" value="6-blade_b-propeller_TolB-like"/>
</dbReference>
<dbReference type="EMBL" id="JBHRRZ010000016">
    <property type="protein sequence ID" value="MFC2948709.1"/>
    <property type="molecule type" value="Genomic_DNA"/>
</dbReference>
<reference evidence="7" key="1">
    <citation type="journal article" date="2019" name="Int. J. Syst. Evol. Microbiol.">
        <title>The Global Catalogue of Microorganisms (GCM) 10K type strain sequencing project: providing services to taxonomists for standard genome sequencing and annotation.</title>
        <authorList>
            <consortium name="The Broad Institute Genomics Platform"/>
            <consortium name="The Broad Institute Genome Sequencing Center for Infectious Disease"/>
            <person name="Wu L."/>
            <person name="Ma J."/>
        </authorList>
    </citation>
    <scope>NUCLEOTIDE SEQUENCE [LARGE SCALE GENOMIC DNA]</scope>
    <source>
        <strain evidence="7">KCTC 13193</strain>
    </source>
</reference>
<gene>
    <name evidence="6" type="ORF">ACFODW_10205</name>
</gene>
<keyword evidence="7" id="KW-1185">Reference proteome</keyword>
<dbReference type="Pfam" id="PF08450">
    <property type="entry name" value="SGL"/>
    <property type="match status" value="1"/>
</dbReference>
<dbReference type="InterPro" id="IPR001258">
    <property type="entry name" value="NHL_repeat"/>
</dbReference>
<comment type="caution">
    <text evidence="6">The sequence shown here is derived from an EMBL/GenBank/DDBJ whole genome shotgun (WGS) entry which is preliminary data.</text>
</comment>
<evidence type="ECO:0000313" key="7">
    <source>
        <dbReference type="Proteomes" id="UP001595387"/>
    </source>
</evidence>
<evidence type="ECO:0000256" key="3">
    <source>
        <dbReference type="ARBA" id="ARBA00022801"/>
    </source>
</evidence>
<dbReference type="InterPro" id="IPR051262">
    <property type="entry name" value="SMP-30/CGR1_Lactonase"/>
</dbReference>
<evidence type="ECO:0000256" key="4">
    <source>
        <dbReference type="PROSITE-ProRule" id="PRU00504"/>
    </source>
</evidence>
<dbReference type="SUPFAM" id="SSF63829">
    <property type="entry name" value="Calcium-dependent phosphotriesterase"/>
    <property type="match status" value="1"/>
</dbReference>
<dbReference type="InterPro" id="IPR013658">
    <property type="entry name" value="SGL"/>
</dbReference>
<proteinExistence type="inferred from homology"/>
<evidence type="ECO:0000313" key="6">
    <source>
        <dbReference type="EMBL" id="MFC2948709.1"/>
    </source>
</evidence>
<dbReference type="PRINTS" id="PR01790">
    <property type="entry name" value="SMP30FAMILY"/>
</dbReference>
<dbReference type="PANTHER" id="PTHR47572">
    <property type="entry name" value="LIPOPROTEIN-RELATED"/>
    <property type="match status" value="1"/>
</dbReference>
<dbReference type="PROSITE" id="PS51125">
    <property type="entry name" value="NHL"/>
    <property type="match status" value="1"/>
</dbReference>
<sequence length="319" mass="35102">MKKLAVAVFIMVFGLVTVVSASSILETQKVPKGERHDMKEIIPAQAKWEKVAEGNDRDGRFMEGINFDENGQIWMVSPPTKEILTVEGASVTTELETEVEPVGAKFHQDGRLFTTNRSGELKAFHPETGENTTIVSEFNKSDLQPLNDLVFDEEGGVYFTEPGDSHATNPTGRVFYLPPDGGNGELELHLDNIAYPNGIALSADGQRVYISEFATNRIISVPSKTAKDQREVPFVFAQLEGGIGPDGLAVDKEGNLYVAHFQAGEIVVLDKDGFQYGTIRLPEDVGTFVTNLTFHDGHLYITESSRNEVWRVKVANNGL</sequence>
<evidence type="ECO:0000256" key="2">
    <source>
        <dbReference type="ARBA" id="ARBA00022737"/>
    </source>
</evidence>
<keyword evidence="2" id="KW-0677">Repeat</keyword>
<dbReference type="Proteomes" id="UP001595387">
    <property type="component" value="Unassembled WGS sequence"/>
</dbReference>
<protein>
    <submittedName>
        <fullName evidence="6">SMP-30/gluconolactonase/LRE family protein</fullName>
    </submittedName>
</protein>
<dbReference type="RefSeq" id="WP_390306007.1">
    <property type="nucleotide sequence ID" value="NZ_JBHRRZ010000016.1"/>
</dbReference>
<dbReference type="PANTHER" id="PTHR47572:SF4">
    <property type="entry name" value="LACTONASE DRP35"/>
    <property type="match status" value="1"/>
</dbReference>
<dbReference type="InterPro" id="IPR005511">
    <property type="entry name" value="SMP-30"/>
</dbReference>
<accession>A0ABV7A7B9</accession>
<feature type="domain" description="SMP-30/Gluconolactonase/LRE-like region" evidence="5">
    <location>
        <begin position="63"/>
        <end position="303"/>
    </location>
</feature>
<evidence type="ECO:0000256" key="1">
    <source>
        <dbReference type="ARBA" id="ARBA00008853"/>
    </source>
</evidence>